<comment type="function">
    <text evidence="2">Catalyzes the condensation of isopentenyl diphosphate (IPP) with allylic pyrophosphates generating different type of terpenoids.</text>
</comment>
<dbReference type="InterPro" id="IPR036424">
    <property type="entry name" value="UPP_synth-like_sf"/>
</dbReference>
<comment type="similarity">
    <text evidence="2">Belongs to the UPP synthase family.</text>
</comment>
<feature type="binding site" evidence="2">
    <location>
        <position position="84"/>
    </location>
    <ligand>
        <name>substrate</name>
    </ligand>
</feature>
<dbReference type="NCBIfam" id="NF011408">
    <property type="entry name" value="PRK14834.1"/>
    <property type="match status" value="1"/>
</dbReference>
<feature type="binding site" evidence="2">
    <location>
        <position position="50"/>
    </location>
    <ligand>
        <name>substrate</name>
    </ligand>
</feature>
<dbReference type="SUPFAM" id="SSF64005">
    <property type="entry name" value="Undecaprenyl diphosphate synthase"/>
    <property type="match status" value="1"/>
</dbReference>
<dbReference type="FunFam" id="3.40.1180.10:FF:000001">
    <property type="entry name" value="(2E,6E)-farnesyl-diphosphate-specific ditrans,polycis-undecaprenyl-diphosphate synthase"/>
    <property type="match status" value="1"/>
</dbReference>
<dbReference type="GO" id="GO:0008834">
    <property type="term" value="F:ditrans,polycis-undecaprenyl-diphosphate synthase [(2E,6E)-farnesyl-diphosphate specific] activity"/>
    <property type="evidence" value="ECO:0007669"/>
    <property type="project" value="TreeGrafter"/>
</dbReference>
<dbReference type="EMBL" id="RBWX01000007">
    <property type="protein sequence ID" value="RKS92038.1"/>
    <property type="molecule type" value="Genomic_DNA"/>
</dbReference>
<evidence type="ECO:0000256" key="3">
    <source>
        <dbReference type="SAM" id="MobiDB-lite"/>
    </source>
</evidence>
<feature type="region of interest" description="Disordered" evidence="3">
    <location>
        <begin position="1"/>
        <end position="27"/>
    </location>
</feature>
<feature type="binding site" evidence="2">
    <location>
        <begin position="207"/>
        <end position="209"/>
    </location>
    <ligand>
        <name>substrate</name>
    </ligand>
</feature>
<dbReference type="PANTHER" id="PTHR10291">
    <property type="entry name" value="DEHYDRODOLICHYL DIPHOSPHATE SYNTHASE FAMILY MEMBER"/>
    <property type="match status" value="1"/>
</dbReference>
<dbReference type="EMBL" id="AP018711">
    <property type="protein sequence ID" value="BBE35058.1"/>
    <property type="molecule type" value="Genomic_DNA"/>
</dbReference>
<accession>A0AAD1D802</accession>
<dbReference type="KEGG" id="smic:SmB9_27160"/>
<dbReference type="NCBIfam" id="NF011405">
    <property type="entry name" value="PRK14830.1"/>
    <property type="match status" value="1"/>
</dbReference>
<keyword evidence="7" id="KW-1185">Reference proteome</keyword>
<evidence type="ECO:0000256" key="2">
    <source>
        <dbReference type="HAMAP-Rule" id="MF_01139"/>
    </source>
</evidence>
<dbReference type="PROSITE" id="PS01066">
    <property type="entry name" value="UPP_SYNTHASE"/>
    <property type="match status" value="1"/>
</dbReference>
<feature type="binding site" evidence="2">
    <location>
        <begin position="34"/>
        <end position="37"/>
    </location>
    <ligand>
        <name>substrate</name>
    </ligand>
</feature>
<feature type="active site" evidence="2">
    <location>
        <position position="33"/>
    </location>
</feature>
<keyword evidence="2" id="KW-0479">Metal-binding</keyword>
<dbReference type="GO" id="GO:0000287">
    <property type="term" value="F:magnesium ion binding"/>
    <property type="evidence" value="ECO:0007669"/>
    <property type="project" value="UniProtKB-UniRule"/>
</dbReference>
<evidence type="ECO:0000313" key="7">
    <source>
        <dbReference type="Proteomes" id="UP000276029"/>
    </source>
</evidence>
<feature type="binding site" evidence="2">
    <location>
        <position position="33"/>
    </location>
    <ligand>
        <name>Mg(2+)</name>
        <dbReference type="ChEBI" id="CHEBI:18420"/>
    </ligand>
</feature>
<gene>
    <name evidence="4" type="primary">uppS</name>
    <name evidence="5" type="ORF">DFR51_1614</name>
    <name evidence="4" type="ORF">SmB9_27160</name>
</gene>
<feature type="binding site" evidence="2">
    <location>
        <position position="46"/>
    </location>
    <ligand>
        <name>substrate</name>
    </ligand>
</feature>
<evidence type="ECO:0000313" key="6">
    <source>
        <dbReference type="Proteomes" id="UP000275727"/>
    </source>
</evidence>
<dbReference type="Proteomes" id="UP000275727">
    <property type="component" value="Chromosome"/>
</dbReference>
<reference evidence="5 7" key="2">
    <citation type="submission" date="2018-10" db="EMBL/GenBank/DDBJ databases">
        <title>Genomic Encyclopedia of Type Strains, Phase IV (KMG-IV): sequencing the most valuable type-strain genomes for metagenomic binning, comparative biology and taxonomic classification.</title>
        <authorList>
            <person name="Goeker M."/>
        </authorList>
    </citation>
    <scope>NUCLEOTIDE SEQUENCE [LARGE SCALE GENOMIC DNA]</scope>
    <source>
        <strain evidence="5 7">DSM 19791</strain>
    </source>
</reference>
<evidence type="ECO:0000313" key="5">
    <source>
        <dbReference type="EMBL" id="RKS92038.1"/>
    </source>
</evidence>
<keyword evidence="2" id="KW-0460">Magnesium</keyword>
<dbReference type="GO" id="GO:0005829">
    <property type="term" value="C:cytosol"/>
    <property type="evidence" value="ECO:0007669"/>
    <property type="project" value="TreeGrafter"/>
</dbReference>
<dbReference type="InterPro" id="IPR001441">
    <property type="entry name" value="UPP_synth-like"/>
</dbReference>
<feature type="active site" description="Proton acceptor" evidence="2">
    <location>
        <position position="81"/>
    </location>
</feature>
<dbReference type="Gene3D" id="3.40.1180.10">
    <property type="entry name" value="Decaprenyl diphosphate synthase-like"/>
    <property type="match status" value="1"/>
</dbReference>
<feature type="binding site" evidence="2">
    <location>
        <position position="220"/>
    </location>
    <ligand>
        <name>Mg(2+)</name>
        <dbReference type="ChEBI" id="CHEBI:18420"/>
    </ligand>
</feature>
<dbReference type="PANTHER" id="PTHR10291:SF0">
    <property type="entry name" value="DEHYDRODOLICHYL DIPHOSPHATE SYNTHASE 2"/>
    <property type="match status" value="1"/>
</dbReference>
<feature type="binding site" evidence="2">
    <location>
        <begin position="78"/>
        <end position="80"/>
    </location>
    <ligand>
        <name>substrate</name>
    </ligand>
</feature>
<evidence type="ECO:0000313" key="4">
    <source>
        <dbReference type="EMBL" id="BBE35058.1"/>
    </source>
</evidence>
<feature type="binding site" evidence="2">
    <location>
        <position position="201"/>
    </location>
    <ligand>
        <name>substrate</name>
    </ligand>
</feature>
<protein>
    <recommendedName>
        <fullName evidence="2">Isoprenyl transferase</fullName>
        <ecNumber evidence="2">2.5.1.-</ecNumber>
    </recommendedName>
</protein>
<proteinExistence type="inferred from homology"/>
<feature type="compositionally biased region" description="Pro residues" evidence="3">
    <location>
        <begin position="1"/>
        <end position="10"/>
    </location>
</feature>
<dbReference type="Proteomes" id="UP000276029">
    <property type="component" value="Unassembled WGS sequence"/>
</dbReference>
<sequence>MTSPAVPPAAHPERRAASGQEPAGPRHVGIIMDGNGRWAKARRLPRIAGHKSGVESVRKVVEAAPDLGIEVLTLYAFSSENWKRPEDEVGYLMGLLKQYLLSEIAELDRNGVRLSFIGDYSRLSPDILALLEGAKKRTAGNERLRLVIALNYGSQDEITRAVRGIARDVAAGRMAPDAVTSADITARLDTAELPQLDLVIRTSGEQRLSNFLMWQAAYAELVFTEQYWPDFDGESLRRAVEAFGVRERRYGGL</sequence>
<dbReference type="GO" id="GO:0016094">
    <property type="term" value="P:polyprenol biosynthetic process"/>
    <property type="evidence" value="ECO:0007669"/>
    <property type="project" value="TreeGrafter"/>
</dbReference>
<dbReference type="NCBIfam" id="TIGR00055">
    <property type="entry name" value="uppS"/>
    <property type="match status" value="1"/>
</dbReference>
<keyword evidence="1 2" id="KW-0808">Transferase</keyword>
<comment type="cofactor">
    <cofactor evidence="2">
        <name>Mg(2+)</name>
        <dbReference type="ChEBI" id="CHEBI:18420"/>
    </cofactor>
    <text evidence="2">Binds 2 magnesium ions per subunit.</text>
</comment>
<dbReference type="CDD" id="cd00475">
    <property type="entry name" value="Cis_IPPS"/>
    <property type="match status" value="1"/>
</dbReference>
<reference evidence="4 6" key="1">
    <citation type="submission" date="2018-06" db="EMBL/GenBank/DDBJ databases">
        <title>Complete Genome Sequence of the Microcystin-Degrading Bacterium Sphingosinicella microcystinivorans Strain B-9.</title>
        <authorList>
            <person name="Jin H."/>
            <person name="Nishizawa T."/>
            <person name="Guo Y."/>
            <person name="Nishizawa A."/>
            <person name="Park H."/>
            <person name="Kato H."/>
            <person name="Tsuji K."/>
            <person name="Harada K."/>
        </authorList>
    </citation>
    <scope>NUCLEOTIDE SEQUENCE [LARGE SCALE GENOMIC DNA]</scope>
    <source>
        <strain evidence="4 6">B9</strain>
    </source>
</reference>
<comment type="subunit">
    <text evidence="2">Homodimer.</text>
</comment>
<evidence type="ECO:0000256" key="1">
    <source>
        <dbReference type="ARBA" id="ARBA00022679"/>
    </source>
</evidence>
<name>A0AAD1D802_SPHMI</name>
<dbReference type="HAMAP" id="MF_01139">
    <property type="entry name" value="ISPT"/>
    <property type="match status" value="1"/>
</dbReference>
<dbReference type="AlphaFoldDB" id="A0AAD1D802"/>
<dbReference type="EC" id="2.5.1.-" evidence="2"/>
<dbReference type="InterPro" id="IPR018520">
    <property type="entry name" value="UPP_synth-like_CS"/>
</dbReference>
<organism evidence="4 6">
    <name type="scientific">Sphingosinicella microcystinivorans</name>
    <dbReference type="NCBI Taxonomy" id="335406"/>
    <lineage>
        <taxon>Bacteria</taxon>
        <taxon>Pseudomonadati</taxon>
        <taxon>Pseudomonadota</taxon>
        <taxon>Alphaproteobacteria</taxon>
        <taxon>Sphingomonadales</taxon>
        <taxon>Sphingosinicellaceae</taxon>
        <taxon>Sphingosinicella</taxon>
    </lineage>
</organism>
<dbReference type="Pfam" id="PF01255">
    <property type="entry name" value="Prenyltransf"/>
    <property type="match status" value="1"/>
</dbReference>
<feature type="binding site" evidence="2">
    <location>
        <position position="38"/>
    </location>
    <ligand>
        <name>substrate</name>
    </ligand>
</feature>
<feature type="binding site" evidence="2">
    <location>
        <position position="82"/>
    </location>
    <ligand>
        <name>substrate</name>
    </ligand>
</feature>